<evidence type="ECO:0000256" key="1">
    <source>
        <dbReference type="SAM" id="SignalP"/>
    </source>
</evidence>
<evidence type="ECO:0000313" key="4">
    <source>
        <dbReference type="Proteomes" id="UP000293331"/>
    </source>
</evidence>
<dbReference type="PANTHER" id="PTHR30383:SF5">
    <property type="entry name" value="SGNH HYDROLASE-TYPE ESTERASE DOMAIN-CONTAINING PROTEIN"/>
    <property type="match status" value="1"/>
</dbReference>
<protein>
    <recommendedName>
        <fullName evidence="2">SGNH hydrolase-type esterase domain-containing protein</fullName>
    </recommendedName>
</protein>
<proteinExistence type="predicted"/>
<dbReference type="SUPFAM" id="SSF52266">
    <property type="entry name" value="SGNH hydrolase"/>
    <property type="match status" value="1"/>
</dbReference>
<keyword evidence="4" id="KW-1185">Reference proteome</keyword>
<dbReference type="Pfam" id="PF13472">
    <property type="entry name" value="Lipase_GDSL_2"/>
    <property type="match status" value="1"/>
</dbReference>
<dbReference type="InterPro" id="IPR051532">
    <property type="entry name" value="Ester_Hydrolysis_Enzymes"/>
</dbReference>
<dbReference type="PANTHER" id="PTHR30383">
    <property type="entry name" value="THIOESTERASE 1/PROTEASE 1/LYSOPHOSPHOLIPASE L1"/>
    <property type="match status" value="1"/>
</dbReference>
<dbReference type="RefSeq" id="WP_129877776.1">
    <property type="nucleotide sequence ID" value="NZ_SEWG01000007.1"/>
</dbReference>
<feature type="signal peptide" evidence="1">
    <location>
        <begin position="1"/>
        <end position="20"/>
    </location>
</feature>
<dbReference type="AlphaFoldDB" id="A0A4Q5LI49"/>
<dbReference type="GO" id="GO:0004622">
    <property type="term" value="F:phosphatidylcholine lysophospholipase activity"/>
    <property type="evidence" value="ECO:0007669"/>
    <property type="project" value="TreeGrafter"/>
</dbReference>
<name>A0A4Q5LI49_9SPHI</name>
<dbReference type="InterPro" id="IPR013830">
    <property type="entry name" value="SGNH_hydro"/>
</dbReference>
<gene>
    <name evidence="3" type="ORF">EWM62_16485</name>
</gene>
<organism evidence="3 4">
    <name type="scientific">Mucilaginibacter terrigena</name>
    <dbReference type="NCBI Taxonomy" id="2492395"/>
    <lineage>
        <taxon>Bacteria</taxon>
        <taxon>Pseudomonadati</taxon>
        <taxon>Bacteroidota</taxon>
        <taxon>Sphingobacteriia</taxon>
        <taxon>Sphingobacteriales</taxon>
        <taxon>Sphingobacteriaceae</taxon>
        <taxon>Mucilaginibacter</taxon>
    </lineage>
</organism>
<feature type="chain" id="PRO_5020745363" description="SGNH hydrolase-type esterase domain-containing protein" evidence="1">
    <location>
        <begin position="21"/>
        <end position="462"/>
    </location>
</feature>
<comment type="caution">
    <text evidence="3">The sequence shown here is derived from an EMBL/GenBank/DDBJ whole genome shotgun (WGS) entry which is preliminary data.</text>
</comment>
<feature type="domain" description="SGNH hydrolase-type esterase" evidence="2">
    <location>
        <begin position="35"/>
        <end position="220"/>
    </location>
</feature>
<reference evidence="3 4" key="1">
    <citation type="submission" date="2019-02" db="EMBL/GenBank/DDBJ databases">
        <title>Bacterial novel species Mucilaginibacter sp. 17JY9-4 isolated from soil.</title>
        <authorList>
            <person name="Jung H.-Y."/>
        </authorList>
    </citation>
    <scope>NUCLEOTIDE SEQUENCE [LARGE SCALE GENOMIC DNA]</scope>
    <source>
        <strain evidence="3 4">17JY9-4</strain>
    </source>
</reference>
<evidence type="ECO:0000259" key="2">
    <source>
        <dbReference type="Pfam" id="PF13472"/>
    </source>
</evidence>
<evidence type="ECO:0000313" key="3">
    <source>
        <dbReference type="EMBL" id="RYU87307.1"/>
    </source>
</evidence>
<dbReference type="Proteomes" id="UP000293331">
    <property type="component" value="Unassembled WGS sequence"/>
</dbReference>
<dbReference type="CDD" id="cd01834">
    <property type="entry name" value="SGNH_hydrolase_like_2"/>
    <property type="match status" value="1"/>
</dbReference>
<accession>A0A4Q5LI49</accession>
<dbReference type="OrthoDB" id="9774205at2"/>
<sequence>MKQSLLAFFLFIFLADNLNAQTIEPFKPGDRVVFTGNSITDGGHYHSYIWLYYLTHFPNSRIQIFNAGIGGDVAQQMYERLDSDVFAKKPTVITLTFGMNDTGYQLLKGARADSAYQAKIAASLKSFKLIEAKLKQHPGVRKIMIGSSPYDGTSKTKFINISNKNAAMRQVAVEQQRAAKRNNWDYVDFGAPMMDINLREQQRDSTFTLQGSDRIHPTNDAQMVMAWLFLKAQGLAGKKIADVALNADSKKIELSQNCIITNPFIAADKISFTYLAKALPYPMDTIPGGFGRPQKAQAEALKIIPFNEEFNQEILTVKGLNAKQLLLKIDGKAIGTYSAEEYARGINLATITTTPQYQQAMAVMHLNEERWTIERRLREYYWLHYSVLKPKGLLFNDSDATIDSLKKYGKKDFFVAMTLPTYQKARFKAVRDAWQKEIDLLINQLYIINKPVPHRFEITAVN</sequence>
<dbReference type="Gene3D" id="3.40.50.1110">
    <property type="entry name" value="SGNH hydrolase"/>
    <property type="match status" value="1"/>
</dbReference>
<dbReference type="EMBL" id="SEWG01000007">
    <property type="protein sequence ID" value="RYU87307.1"/>
    <property type="molecule type" value="Genomic_DNA"/>
</dbReference>
<dbReference type="InterPro" id="IPR036514">
    <property type="entry name" value="SGNH_hydro_sf"/>
</dbReference>
<keyword evidence="1" id="KW-0732">Signal</keyword>